<dbReference type="SUPFAM" id="SSF51412">
    <property type="entry name" value="Inosine monophosphate dehydrogenase (IMPDH)"/>
    <property type="match status" value="1"/>
</dbReference>
<dbReference type="STRING" id="37360.A0A0G4J381"/>
<evidence type="ECO:0000313" key="13">
    <source>
        <dbReference type="EMBL" id="CEP01696.1"/>
    </source>
</evidence>
<dbReference type="PANTHER" id="PTHR43170">
    <property type="entry name" value="GMP REDUCTASE"/>
    <property type="match status" value="1"/>
</dbReference>
<feature type="binding site" description="in other chain" evidence="8">
    <location>
        <begin position="179"/>
        <end position="180"/>
    </location>
    <ligand>
        <name>NADP(+)</name>
        <dbReference type="ChEBI" id="CHEBI:58349"/>
        <note>ligand shared between two neighboring subunits</note>
    </ligand>
</feature>
<feature type="active site" description="Proton donor/acceptor" evidence="8">
    <location>
        <position position="187"/>
    </location>
</feature>
<dbReference type="NCBIfam" id="TIGR01305">
    <property type="entry name" value="GMP_reduct_1"/>
    <property type="match status" value="1"/>
</dbReference>
<dbReference type="PANTHER" id="PTHR43170:SF5">
    <property type="entry name" value="GMP REDUCTASE"/>
    <property type="match status" value="1"/>
</dbReference>
<dbReference type="InterPro" id="IPR050139">
    <property type="entry name" value="GMP_reductase"/>
</dbReference>
<dbReference type="OMA" id="AYKEYFG"/>
<keyword evidence="4 8" id="KW-0630">Potassium</keyword>
<dbReference type="GO" id="GO:0003920">
    <property type="term" value="F:GMP reductase activity"/>
    <property type="evidence" value="ECO:0007669"/>
    <property type="project" value="UniProtKB-UniRule"/>
</dbReference>
<reference evidence="14 16" key="2">
    <citation type="submission" date="2018-03" db="EMBL/GenBank/DDBJ databases">
        <authorList>
            <person name="Fogelqvist J."/>
        </authorList>
    </citation>
    <scope>NUCLEOTIDE SEQUENCE [LARGE SCALE GENOMIC DNA]</scope>
</reference>
<geneLocation type="mitochondrion" evidence="14"/>
<dbReference type="InterPro" id="IPR013785">
    <property type="entry name" value="Aldolase_TIM"/>
</dbReference>
<feature type="domain" description="IMP dehydrogenase/GMP reductase" evidence="12">
    <location>
        <begin position="9"/>
        <end position="339"/>
    </location>
</feature>
<dbReference type="EC" id="1.7.1.7" evidence="8"/>
<feature type="binding site" evidence="8">
    <location>
        <begin position="218"/>
        <end position="220"/>
    </location>
    <ligand>
        <name>GMP</name>
        <dbReference type="ChEBI" id="CHEBI:58115"/>
    </ligand>
</feature>
<feature type="binding site" description="in other chain" evidence="8">
    <location>
        <position position="77"/>
    </location>
    <ligand>
        <name>NADP(+)</name>
        <dbReference type="ChEBI" id="CHEBI:58349"/>
        <note>ligand shared between two neighboring subunits</note>
    </ligand>
</feature>
<feature type="binding site" evidence="8">
    <location>
        <begin position="313"/>
        <end position="316"/>
    </location>
    <ligand>
        <name>NADP(+)</name>
        <dbReference type="ChEBI" id="CHEBI:58349"/>
        <note>ligand shared between two neighboring subunits</note>
    </ligand>
</feature>
<evidence type="ECO:0000256" key="6">
    <source>
        <dbReference type="ARBA" id="ARBA00037691"/>
    </source>
</evidence>
<keyword evidence="14" id="KW-0496">Mitochondrion</keyword>
<feature type="binding site" description="in other chain" evidence="8">
    <location>
        <begin position="128"/>
        <end position="130"/>
    </location>
    <ligand>
        <name>NADP(+)</name>
        <dbReference type="ChEBI" id="CHEBI:58349"/>
        <note>ligand shared between two neighboring subunits</note>
    </ligand>
</feature>
<dbReference type="InterPro" id="IPR005993">
    <property type="entry name" value="GMPR"/>
</dbReference>
<protein>
    <recommendedName>
        <fullName evidence="8">GMP reductase</fullName>
        <shortName evidence="8">GMPR</shortName>
        <ecNumber evidence="8">1.7.1.7</ecNumber>
    </recommendedName>
    <alternativeName>
        <fullName evidence="8">Guanosine 5'-monophosphate oxidoreductase</fullName>
        <shortName evidence="8">Guanosine monophosphate reductase</shortName>
    </alternativeName>
</protein>
<feature type="binding site" evidence="8">
    <location>
        <begin position="285"/>
        <end position="289"/>
    </location>
    <ligand>
        <name>GMP</name>
        <dbReference type="ChEBI" id="CHEBI:58115"/>
    </ligand>
</feature>
<keyword evidence="15" id="KW-1185">Reference proteome</keyword>
<reference evidence="13 15" key="1">
    <citation type="submission" date="2015-02" db="EMBL/GenBank/DDBJ databases">
        <authorList>
            <person name="Chooi Y.-H."/>
        </authorList>
    </citation>
    <scope>NUCLEOTIDE SEQUENCE [LARGE SCALE GENOMIC DNA]</scope>
    <source>
        <strain evidence="13">E3</strain>
    </source>
</reference>
<keyword evidence="5 8" id="KW-0560">Oxidoreductase</keyword>
<feature type="binding site" evidence="8">
    <location>
        <position position="188"/>
    </location>
    <ligand>
        <name>K(+)</name>
        <dbReference type="ChEBI" id="CHEBI:29103"/>
    </ligand>
</feature>
<keyword evidence="1 8" id="KW-0659">Purine metabolism</keyword>
<evidence type="ECO:0000256" key="5">
    <source>
        <dbReference type="ARBA" id="ARBA00023002"/>
    </source>
</evidence>
<evidence type="ECO:0000256" key="3">
    <source>
        <dbReference type="ARBA" id="ARBA00022857"/>
    </source>
</evidence>
<dbReference type="GO" id="GO:0046872">
    <property type="term" value="F:metal ion binding"/>
    <property type="evidence" value="ECO:0007669"/>
    <property type="project" value="UniProtKB-KW"/>
</dbReference>
<dbReference type="Gene3D" id="3.20.20.70">
    <property type="entry name" value="Aldolase class I"/>
    <property type="match status" value="1"/>
</dbReference>
<evidence type="ECO:0000256" key="2">
    <source>
        <dbReference type="ARBA" id="ARBA00022723"/>
    </source>
</evidence>
<dbReference type="FunFam" id="3.20.20.70:FF:000012">
    <property type="entry name" value="GMP reductase"/>
    <property type="match status" value="1"/>
</dbReference>
<keyword evidence="3 8" id="KW-0521">NADP</keyword>
<dbReference type="AlphaFoldDB" id="A0A0G4J381"/>
<evidence type="ECO:0000256" key="1">
    <source>
        <dbReference type="ARBA" id="ARBA00022631"/>
    </source>
</evidence>
<feature type="binding site" evidence="8">
    <location>
        <position position="185"/>
    </location>
    <ligand>
        <name>K(+)</name>
        <dbReference type="ChEBI" id="CHEBI:29103"/>
    </ligand>
</feature>
<comment type="subunit">
    <text evidence="8">Homotetramer.</text>
</comment>
<evidence type="ECO:0000313" key="14">
    <source>
        <dbReference type="EMBL" id="SPQ98512.1"/>
    </source>
</evidence>
<organism evidence="13 15">
    <name type="scientific">Plasmodiophora brassicae</name>
    <name type="common">Clubroot disease agent</name>
    <dbReference type="NCBI Taxonomy" id="37360"/>
    <lineage>
        <taxon>Eukaryota</taxon>
        <taxon>Sar</taxon>
        <taxon>Rhizaria</taxon>
        <taxon>Endomyxa</taxon>
        <taxon>Phytomyxea</taxon>
        <taxon>Plasmodiophorida</taxon>
        <taxon>Plasmodiophoridae</taxon>
        <taxon>Plasmodiophora</taxon>
    </lineage>
</organism>
<evidence type="ECO:0000256" key="9">
    <source>
        <dbReference type="PIRSR" id="PIRSR000235-1"/>
    </source>
</evidence>
<dbReference type="CDD" id="cd00381">
    <property type="entry name" value="IMPDH"/>
    <property type="match status" value="1"/>
</dbReference>
<proteinExistence type="inferred from homology"/>
<dbReference type="GO" id="GO:0006163">
    <property type="term" value="P:purine nucleotide metabolic process"/>
    <property type="evidence" value="ECO:0007669"/>
    <property type="project" value="UniProtKB-UniRule"/>
</dbReference>
<evidence type="ECO:0000313" key="16">
    <source>
        <dbReference type="Proteomes" id="UP000290189"/>
    </source>
</evidence>
<dbReference type="Pfam" id="PF00478">
    <property type="entry name" value="IMPDH"/>
    <property type="match status" value="1"/>
</dbReference>
<dbReference type="InterPro" id="IPR015875">
    <property type="entry name" value="IMP_DH/GMP_Rdtase_CS"/>
</dbReference>
<sequence>MRIEEGIKLDFKDVLIRPKRSTLRSRADVDLVREFTFLHTKKTWAGVPIIAANMDTTGTFAMASALAEHSMLTCIHKHYTVDEWKDFAGSHPNVLNHVAVSSGTTANDLEKLNAVLRDIPAIPFICLDVANGYSENFVQFIRRVREAHPQISIIAGNVVTGEMTEQLILSGADVVKVGIGPGSVCTTRIKTGVGYPQLSAVIECADAAHGLGGQIVSDGGCVVPGDVAKAFGAGSDFVMCGGIFAGHDESGGELVEKGGVQYREFYGMSSSKAMHTHAGGVAEYRASEGKSVLIPYRGPVRETCLDMLGGLRSTCTYVGALHLKELTKRCSFIRVTQQANEVFQMSNPN</sequence>
<dbReference type="EMBL" id="OVEO01000010">
    <property type="protein sequence ID" value="SPQ98512.1"/>
    <property type="molecule type" value="Genomic_DNA"/>
</dbReference>
<evidence type="ECO:0000256" key="11">
    <source>
        <dbReference type="RuleBase" id="RU003929"/>
    </source>
</evidence>
<dbReference type="GO" id="GO:1902560">
    <property type="term" value="C:GMP reductase complex"/>
    <property type="evidence" value="ECO:0007669"/>
    <property type="project" value="InterPro"/>
</dbReference>
<feature type="active site" description="Thioimidate intermediate" evidence="8 9">
    <location>
        <position position="185"/>
    </location>
</feature>
<evidence type="ECO:0000256" key="10">
    <source>
        <dbReference type="PIRSR" id="PIRSR000235-3"/>
    </source>
</evidence>
<dbReference type="GO" id="GO:0006144">
    <property type="term" value="P:purine nucleobase metabolic process"/>
    <property type="evidence" value="ECO:0007669"/>
    <property type="project" value="UniProtKB-KW"/>
</dbReference>
<comment type="function">
    <text evidence="6 8 11">Catalyzes the irreversible NADPH-dependent deamination of GMP to IMP. It functions in the conversion of nucleobase, nucleoside and nucleotide derivatives of G to A nucleotides, and in maintaining the intracellular balance of A and G nucleotides.</text>
</comment>
<feature type="binding site" description="in other chain" evidence="8">
    <location>
        <begin position="284"/>
        <end position="285"/>
    </location>
    <ligand>
        <name>NADP(+)</name>
        <dbReference type="ChEBI" id="CHEBI:58349"/>
        <note>ligand shared between two neighboring subunits</note>
    </ligand>
</feature>
<dbReference type="InterPro" id="IPR001093">
    <property type="entry name" value="IMP_DH_GMPRt"/>
</dbReference>
<evidence type="ECO:0000259" key="12">
    <source>
        <dbReference type="Pfam" id="PF00478"/>
    </source>
</evidence>
<gene>
    <name evidence="13" type="ORF">PBRA_008638</name>
    <name evidence="14" type="ORF">PLBR_LOCUS5727</name>
</gene>
<evidence type="ECO:0000256" key="7">
    <source>
        <dbReference type="ARBA" id="ARBA00048616"/>
    </source>
</evidence>
<feature type="binding site" evidence="8">
    <location>
        <begin position="241"/>
        <end position="242"/>
    </location>
    <ligand>
        <name>GMP</name>
        <dbReference type="ChEBI" id="CHEBI:58115"/>
    </ligand>
</feature>
<accession>A0A0G4J381</accession>
<dbReference type="PROSITE" id="PS00487">
    <property type="entry name" value="IMP_DH_GMP_RED"/>
    <property type="match status" value="1"/>
</dbReference>
<feature type="binding site" evidence="8 10">
    <location>
        <position position="180"/>
    </location>
    <ligand>
        <name>K(+)</name>
        <dbReference type="ChEBI" id="CHEBI:29103"/>
    </ligand>
</feature>
<dbReference type="Proteomes" id="UP000039324">
    <property type="component" value="Unassembled WGS sequence"/>
</dbReference>
<name>A0A0G4J381_PLABS</name>
<dbReference type="PIRSF" id="PIRSF000235">
    <property type="entry name" value="GMP_reductase"/>
    <property type="match status" value="1"/>
</dbReference>
<comment type="similarity">
    <text evidence="8">Belongs to the IMPDH/GMPR family. GuaC type 1 subfamily.</text>
</comment>
<evidence type="ECO:0000256" key="8">
    <source>
        <dbReference type="HAMAP-Rule" id="MF_03195"/>
    </source>
</evidence>
<dbReference type="EMBL" id="CDSF01000116">
    <property type="protein sequence ID" value="CEP01696.1"/>
    <property type="molecule type" value="Genomic_DNA"/>
</dbReference>
<feature type="binding site" evidence="8 10">
    <location>
        <position position="182"/>
    </location>
    <ligand>
        <name>K(+)</name>
        <dbReference type="ChEBI" id="CHEBI:29103"/>
    </ligand>
</feature>
<dbReference type="SMART" id="SM01240">
    <property type="entry name" value="IMPDH"/>
    <property type="match status" value="1"/>
</dbReference>
<dbReference type="OrthoDB" id="418595at2759"/>
<feature type="binding site" description="in other chain" evidence="8">
    <location>
        <position position="268"/>
    </location>
    <ligand>
        <name>NADP(+)</name>
        <dbReference type="ChEBI" id="CHEBI:58349"/>
        <note>ligand shared between two neighboring subunits</note>
    </ligand>
</feature>
<keyword evidence="2 8" id="KW-0479">Metal-binding</keyword>
<feature type="binding site" evidence="8">
    <location>
        <begin position="25"/>
        <end position="26"/>
    </location>
    <ligand>
        <name>NADP(+)</name>
        <dbReference type="ChEBI" id="CHEBI:58349"/>
        <note>ligand shared between two neighboring subunits</note>
    </ligand>
</feature>
<dbReference type="HAMAP" id="MF_00596">
    <property type="entry name" value="GMP_reduct_type1"/>
    <property type="match status" value="1"/>
</dbReference>
<dbReference type="NCBIfam" id="NF003470">
    <property type="entry name" value="PRK05096.1"/>
    <property type="match status" value="1"/>
</dbReference>
<comment type="catalytic activity">
    <reaction evidence="7 8 11">
        <text>IMP + NH4(+) + NADP(+) = GMP + NADPH + 2 H(+)</text>
        <dbReference type="Rhea" id="RHEA:17185"/>
        <dbReference type="ChEBI" id="CHEBI:15378"/>
        <dbReference type="ChEBI" id="CHEBI:28938"/>
        <dbReference type="ChEBI" id="CHEBI:57783"/>
        <dbReference type="ChEBI" id="CHEBI:58053"/>
        <dbReference type="ChEBI" id="CHEBI:58115"/>
        <dbReference type="ChEBI" id="CHEBI:58349"/>
        <dbReference type="EC" id="1.7.1.7"/>
    </reaction>
</comment>
<dbReference type="Proteomes" id="UP000290189">
    <property type="component" value="Unassembled WGS sequence"/>
</dbReference>
<feature type="binding site" evidence="8">
    <location>
        <begin position="267"/>
        <end position="269"/>
    </location>
    <ligand>
        <name>GMP</name>
        <dbReference type="ChEBI" id="CHEBI:58115"/>
    </ligand>
</feature>
<evidence type="ECO:0000256" key="4">
    <source>
        <dbReference type="ARBA" id="ARBA00022958"/>
    </source>
</evidence>
<evidence type="ECO:0000313" key="15">
    <source>
        <dbReference type="Proteomes" id="UP000039324"/>
    </source>
</evidence>